<keyword evidence="1" id="KW-0378">Hydrolase</keyword>
<dbReference type="NCBIfam" id="TIGR02286">
    <property type="entry name" value="PaaD"/>
    <property type="match status" value="1"/>
</dbReference>
<dbReference type="Proteomes" id="UP001054854">
    <property type="component" value="Unassembled WGS sequence"/>
</dbReference>
<organism evidence="3 4">
    <name type="scientific">Streptomyces hygroscopicus</name>
    <dbReference type="NCBI Taxonomy" id="1912"/>
    <lineage>
        <taxon>Bacteria</taxon>
        <taxon>Bacillati</taxon>
        <taxon>Actinomycetota</taxon>
        <taxon>Actinomycetes</taxon>
        <taxon>Kitasatosporales</taxon>
        <taxon>Streptomycetaceae</taxon>
        <taxon>Streptomyces</taxon>
        <taxon>Streptomyces violaceusniger group</taxon>
    </lineage>
</organism>
<dbReference type="InterPro" id="IPR003736">
    <property type="entry name" value="PAAI_dom"/>
</dbReference>
<evidence type="ECO:0000313" key="4">
    <source>
        <dbReference type="Proteomes" id="UP001054854"/>
    </source>
</evidence>
<dbReference type="NCBIfam" id="TIGR00369">
    <property type="entry name" value="unchar_dom_1"/>
    <property type="match status" value="1"/>
</dbReference>
<dbReference type="InterPro" id="IPR006683">
    <property type="entry name" value="Thioestr_dom"/>
</dbReference>
<dbReference type="InterPro" id="IPR029069">
    <property type="entry name" value="HotDog_dom_sf"/>
</dbReference>
<dbReference type="InterPro" id="IPR011973">
    <property type="entry name" value="PaaD"/>
</dbReference>
<dbReference type="PANTHER" id="PTHR42856:SF1">
    <property type="entry name" value="ACYL-COENZYME A THIOESTERASE PAAI"/>
    <property type="match status" value="1"/>
</dbReference>
<evidence type="ECO:0000256" key="1">
    <source>
        <dbReference type="ARBA" id="ARBA00022801"/>
    </source>
</evidence>
<dbReference type="SUPFAM" id="SSF54637">
    <property type="entry name" value="Thioesterase/thiol ester dehydrase-isomerase"/>
    <property type="match status" value="1"/>
</dbReference>
<dbReference type="PANTHER" id="PTHR42856">
    <property type="entry name" value="ACYL-COENZYME A THIOESTERASE PAAI"/>
    <property type="match status" value="1"/>
</dbReference>
<accession>A0ABQ3TSY2</accession>
<dbReference type="CDD" id="cd03443">
    <property type="entry name" value="PaaI_thioesterase"/>
    <property type="match status" value="1"/>
</dbReference>
<dbReference type="Gene3D" id="3.10.129.10">
    <property type="entry name" value="Hotdog Thioesterase"/>
    <property type="match status" value="1"/>
</dbReference>
<name>A0ABQ3TSY2_STRHY</name>
<dbReference type="EMBL" id="BNEK01000002">
    <property type="protein sequence ID" value="GHJ26383.1"/>
    <property type="molecule type" value="Genomic_DNA"/>
</dbReference>
<dbReference type="InterPro" id="IPR052723">
    <property type="entry name" value="Acyl-CoA_thioesterase_PaaI"/>
</dbReference>
<reference evidence="3" key="1">
    <citation type="submission" date="2024-05" db="EMBL/GenBank/DDBJ databases">
        <title>Whole genome shotgun sequence of Streptomyces hygroscopicus NBRC 113678.</title>
        <authorList>
            <person name="Komaki H."/>
            <person name="Tamura T."/>
        </authorList>
    </citation>
    <scope>NUCLEOTIDE SEQUENCE</scope>
    <source>
        <strain evidence="3">N11-34</strain>
    </source>
</reference>
<gene>
    <name evidence="3" type="ORF">TPA0910_08160</name>
</gene>
<comment type="caution">
    <text evidence="3">The sequence shown here is derived from an EMBL/GenBank/DDBJ whole genome shotgun (WGS) entry which is preliminary data.</text>
</comment>
<feature type="domain" description="Thioesterase" evidence="2">
    <location>
        <begin position="51"/>
        <end position="122"/>
    </location>
</feature>
<sequence length="145" mass="15156">MTEATQSAAGPAARMFAADRASRLLGIEVLAQGDGTAVLRMTVTAAMVNGHGTAHGGYLFLFADTAFACACNSHGPVTVASGADITFVAPAYQGDVLVATARELTRFGRSGLYDVSVARGDTVIAEFRGRSRSIRSTEPRSRDDQ</sequence>
<protein>
    <submittedName>
        <fullName evidence="3">Phenylacetic acid degradation protein PaaD</fullName>
    </submittedName>
</protein>
<evidence type="ECO:0000313" key="3">
    <source>
        <dbReference type="EMBL" id="GHJ26383.1"/>
    </source>
</evidence>
<evidence type="ECO:0000259" key="2">
    <source>
        <dbReference type="Pfam" id="PF03061"/>
    </source>
</evidence>
<dbReference type="Pfam" id="PF03061">
    <property type="entry name" value="4HBT"/>
    <property type="match status" value="1"/>
</dbReference>
<keyword evidence="4" id="KW-1185">Reference proteome</keyword>
<proteinExistence type="predicted"/>
<dbReference type="RefSeq" id="WP_060952026.1">
    <property type="nucleotide sequence ID" value="NZ_BBON01000031.1"/>
</dbReference>